<proteinExistence type="predicted"/>
<feature type="compositionally biased region" description="Polar residues" evidence="1">
    <location>
        <begin position="43"/>
        <end position="56"/>
    </location>
</feature>
<evidence type="ECO:0000313" key="3">
    <source>
        <dbReference type="Proteomes" id="UP001341840"/>
    </source>
</evidence>
<comment type="caution">
    <text evidence="2">The sequence shown here is derived from an EMBL/GenBank/DDBJ whole genome shotgun (WGS) entry which is preliminary data.</text>
</comment>
<keyword evidence="3" id="KW-1185">Reference proteome</keyword>
<feature type="non-terminal residue" evidence="2">
    <location>
        <position position="56"/>
    </location>
</feature>
<accession>A0ABU6SY24</accession>
<feature type="region of interest" description="Disordered" evidence="1">
    <location>
        <begin position="19"/>
        <end position="56"/>
    </location>
</feature>
<protein>
    <submittedName>
        <fullName evidence="2">Uncharacterized protein</fullName>
    </submittedName>
</protein>
<sequence>MRGGSAKLTYLVTVTQPKRDSDFAKLQRPTHRRESPRICVESSLKSHSRVTPSPAQ</sequence>
<reference evidence="2 3" key="1">
    <citation type="journal article" date="2023" name="Plants (Basel)">
        <title>Bridging the Gap: Combining Genomics and Transcriptomics Approaches to Understand Stylosanthes scabra, an Orphan Legume from the Brazilian Caatinga.</title>
        <authorList>
            <person name="Ferreira-Neto J.R.C."/>
            <person name="da Silva M.D."/>
            <person name="Binneck E."/>
            <person name="de Melo N.F."/>
            <person name="da Silva R.H."/>
            <person name="de Melo A.L.T.M."/>
            <person name="Pandolfi V."/>
            <person name="Bustamante F.O."/>
            <person name="Brasileiro-Vidal A.C."/>
            <person name="Benko-Iseppon A.M."/>
        </authorList>
    </citation>
    <scope>NUCLEOTIDE SEQUENCE [LARGE SCALE GENOMIC DNA]</scope>
    <source>
        <tissue evidence="2">Leaves</tissue>
    </source>
</reference>
<dbReference type="Proteomes" id="UP001341840">
    <property type="component" value="Unassembled WGS sequence"/>
</dbReference>
<name>A0ABU6SY24_9FABA</name>
<evidence type="ECO:0000313" key="2">
    <source>
        <dbReference type="EMBL" id="MED6141366.1"/>
    </source>
</evidence>
<evidence type="ECO:0000256" key="1">
    <source>
        <dbReference type="SAM" id="MobiDB-lite"/>
    </source>
</evidence>
<organism evidence="2 3">
    <name type="scientific">Stylosanthes scabra</name>
    <dbReference type="NCBI Taxonomy" id="79078"/>
    <lineage>
        <taxon>Eukaryota</taxon>
        <taxon>Viridiplantae</taxon>
        <taxon>Streptophyta</taxon>
        <taxon>Embryophyta</taxon>
        <taxon>Tracheophyta</taxon>
        <taxon>Spermatophyta</taxon>
        <taxon>Magnoliopsida</taxon>
        <taxon>eudicotyledons</taxon>
        <taxon>Gunneridae</taxon>
        <taxon>Pentapetalae</taxon>
        <taxon>rosids</taxon>
        <taxon>fabids</taxon>
        <taxon>Fabales</taxon>
        <taxon>Fabaceae</taxon>
        <taxon>Papilionoideae</taxon>
        <taxon>50 kb inversion clade</taxon>
        <taxon>dalbergioids sensu lato</taxon>
        <taxon>Dalbergieae</taxon>
        <taxon>Pterocarpus clade</taxon>
        <taxon>Stylosanthes</taxon>
    </lineage>
</organism>
<dbReference type="EMBL" id="JASCZI010063621">
    <property type="protein sequence ID" value="MED6141366.1"/>
    <property type="molecule type" value="Genomic_DNA"/>
</dbReference>
<gene>
    <name evidence="2" type="ORF">PIB30_102707</name>
</gene>